<proteinExistence type="predicted"/>
<dbReference type="EMBL" id="GBXM01045994">
    <property type="protein sequence ID" value="JAH62583.1"/>
    <property type="molecule type" value="Transcribed_RNA"/>
</dbReference>
<reference evidence="1" key="2">
    <citation type="journal article" date="2015" name="Fish Shellfish Immunol.">
        <title>Early steps in the European eel (Anguilla anguilla)-Vibrio vulnificus interaction in the gills: Role of the RtxA13 toxin.</title>
        <authorList>
            <person name="Callol A."/>
            <person name="Pajuelo D."/>
            <person name="Ebbesson L."/>
            <person name="Teles M."/>
            <person name="MacKenzie S."/>
            <person name="Amaro C."/>
        </authorList>
    </citation>
    <scope>NUCLEOTIDE SEQUENCE</scope>
</reference>
<dbReference type="AlphaFoldDB" id="A0A0E9UC89"/>
<protein>
    <submittedName>
        <fullName evidence="1">Uncharacterized protein</fullName>
    </submittedName>
</protein>
<organism evidence="1">
    <name type="scientific">Anguilla anguilla</name>
    <name type="common">European freshwater eel</name>
    <name type="synonym">Muraena anguilla</name>
    <dbReference type="NCBI Taxonomy" id="7936"/>
    <lineage>
        <taxon>Eukaryota</taxon>
        <taxon>Metazoa</taxon>
        <taxon>Chordata</taxon>
        <taxon>Craniata</taxon>
        <taxon>Vertebrata</taxon>
        <taxon>Euteleostomi</taxon>
        <taxon>Actinopterygii</taxon>
        <taxon>Neopterygii</taxon>
        <taxon>Teleostei</taxon>
        <taxon>Anguilliformes</taxon>
        <taxon>Anguillidae</taxon>
        <taxon>Anguilla</taxon>
    </lineage>
</organism>
<name>A0A0E9UC89_ANGAN</name>
<sequence length="38" mass="4261">MHVQLYSGHVTDLASQEHYIILGSCKVKCCPMSFEAFS</sequence>
<reference evidence="1" key="1">
    <citation type="submission" date="2014-11" db="EMBL/GenBank/DDBJ databases">
        <authorList>
            <person name="Amaro Gonzalez C."/>
        </authorList>
    </citation>
    <scope>NUCLEOTIDE SEQUENCE</scope>
</reference>
<evidence type="ECO:0000313" key="1">
    <source>
        <dbReference type="EMBL" id="JAH62583.1"/>
    </source>
</evidence>
<accession>A0A0E9UC89</accession>